<dbReference type="Proteomes" id="UP001369815">
    <property type="component" value="Unassembled WGS sequence"/>
</dbReference>
<feature type="region of interest" description="Disordered" evidence="1">
    <location>
        <begin position="26"/>
        <end position="105"/>
    </location>
</feature>
<feature type="compositionally biased region" description="Polar residues" evidence="1">
    <location>
        <begin position="56"/>
        <end position="69"/>
    </location>
</feature>
<protein>
    <submittedName>
        <fullName evidence="2">Uncharacterized protein</fullName>
    </submittedName>
</protein>
<name>A0AAX6MBX1_9PEZI</name>
<keyword evidence="3" id="KW-1185">Reference proteome</keyword>
<dbReference type="EMBL" id="JBANMG010000009">
    <property type="protein sequence ID" value="KAK6949681.1"/>
    <property type="molecule type" value="Genomic_DNA"/>
</dbReference>
<gene>
    <name evidence="2" type="ORF">Daesc_009765</name>
</gene>
<accession>A0AAX6MBX1</accession>
<evidence type="ECO:0000313" key="2">
    <source>
        <dbReference type="EMBL" id="KAK6949681.1"/>
    </source>
</evidence>
<dbReference type="AlphaFoldDB" id="A0AAX6MBX1"/>
<comment type="caution">
    <text evidence="2">The sequence shown here is derived from an EMBL/GenBank/DDBJ whole genome shotgun (WGS) entry which is preliminary data.</text>
</comment>
<evidence type="ECO:0000313" key="3">
    <source>
        <dbReference type="Proteomes" id="UP001369815"/>
    </source>
</evidence>
<proteinExistence type="predicted"/>
<sequence length="105" mass="11457">MFEALGIGGGGSLIGGVATYGERIRARSRFAPTDPKKPDDEEAQQTEGEKPRVHSTDLSPQLLESSSTMTDEEAHGSQIEKKGSRDDIQNALGEPRDENREFGRQ</sequence>
<evidence type="ECO:0000256" key="1">
    <source>
        <dbReference type="SAM" id="MobiDB-lite"/>
    </source>
</evidence>
<reference evidence="2 3" key="1">
    <citation type="journal article" date="2024" name="Front Chem Biol">
        <title>Unveiling the potential of Daldinia eschscholtzii MFLUCC 19-0629 through bioactivity and bioinformatics studies for enhanced sustainable agriculture production.</title>
        <authorList>
            <person name="Brooks S."/>
            <person name="Weaver J.A."/>
            <person name="Klomchit A."/>
            <person name="Alharthi S.A."/>
            <person name="Onlamun T."/>
            <person name="Nurani R."/>
            <person name="Vong T.K."/>
            <person name="Alberti F."/>
            <person name="Greco C."/>
        </authorList>
    </citation>
    <scope>NUCLEOTIDE SEQUENCE [LARGE SCALE GENOMIC DNA]</scope>
    <source>
        <strain evidence="2">MFLUCC 19-0629</strain>
    </source>
</reference>
<organism evidence="2 3">
    <name type="scientific">Daldinia eschscholtzii</name>
    <dbReference type="NCBI Taxonomy" id="292717"/>
    <lineage>
        <taxon>Eukaryota</taxon>
        <taxon>Fungi</taxon>
        <taxon>Dikarya</taxon>
        <taxon>Ascomycota</taxon>
        <taxon>Pezizomycotina</taxon>
        <taxon>Sordariomycetes</taxon>
        <taxon>Xylariomycetidae</taxon>
        <taxon>Xylariales</taxon>
        <taxon>Hypoxylaceae</taxon>
        <taxon>Daldinia</taxon>
    </lineage>
</organism>
<feature type="compositionally biased region" description="Basic and acidic residues" evidence="1">
    <location>
        <begin position="72"/>
        <end position="105"/>
    </location>
</feature>